<evidence type="ECO:0000313" key="3">
    <source>
        <dbReference type="EMBL" id="MFC7458966.1"/>
    </source>
</evidence>
<feature type="compositionally biased region" description="Basic and acidic residues" evidence="1">
    <location>
        <begin position="27"/>
        <end position="46"/>
    </location>
</feature>
<accession>A0ABW2S637</accession>
<evidence type="ECO:0000256" key="2">
    <source>
        <dbReference type="SAM" id="SignalP"/>
    </source>
</evidence>
<feature type="region of interest" description="Disordered" evidence="1">
    <location>
        <begin position="20"/>
        <end position="46"/>
    </location>
</feature>
<keyword evidence="4" id="KW-1185">Reference proteome</keyword>
<evidence type="ECO:0000256" key="1">
    <source>
        <dbReference type="SAM" id="MobiDB-lite"/>
    </source>
</evidence>
<organism evidence="3 4">
    <name type="scientific">Hydrogenophaga defluvii</name>
    <dbReference type="NCBI Taxonomy" id="249410"/>
    <lineage>
        <taxon>Bacteria</taxon>
        <taxon>Pseudomonadati</taxon>
        <taxon>Pseudomonadota</taxon>
        <taxon>Betaproteobacteria</taxon>
        <taxon>Burkholderiales</taxon>
        <taxon>Comamonadaceae</taxon>
        <taxon>Hydrogenophaga</taxon>
    </lineage>
</organism>
<proteinExistence type="predicted"/>
<comment type="caution">
    <text evidence="3">The sequence shown here is derived from an EMBL/GenBank/DDBJ whole genome shotgun (WGS) entry which is preliminary data.</text>
</comment>
<reference evidence="4" key="1">
    <citation type="journal article" date="2019" name="Int. J. Syst. Evol. Microbiol.">
        <title>The Global Catalogue of Microorganisms (GCM) 10K type strain sequencing project: providing services to taxonomists for standard genome sequencing and annotation.</title>
        <authorList>
            <consortium name="The Broad Institute Genomics Platform"/>
            <consortium name="The Broad Institute Genome Sequencing Center for Infectious Disease"/>
            <person name="Wu L."/>
            <person name="Ma J."/>
        </authorList>
    </citation>
    <scope>NUCLEOTIDE SEQUENCE [LARGE SCALE GENOMIC DNA]</scope>
    <source>
        <strain evidence="4">CCUG 53903</strain>
    </source>
</reference>
<evidence type="ECO:0008006" key="5">
    <source>
        <dbReference type="Google" id="ProtNLM"/>
    </source>
</evidence>
<dbReference type="RefSeq" id="WP_382197928.1">
    <property type="nucleotide sequence ID" value="NZ_JBHTBZ010000004.1"/>
</dbReference>
<dbReference type="Proteomes" id="UP001596457">
    <property type="component" value="Unassembled WGS sequence"/>
</dbReference>
<dbReference type="EMBL" id="JBHTBZ010000004">
    <property type="protein sequence ID" value="MFC7458966.1"/>
    <property type="molecule type" value="Genomic_DNA"/>
</dbReference>
<evidence type="ECO:0000313" key="4">
    <source>
        <dbReference type="Proteomes" id="UP001596457"/>
    </source>
</evidence>
<sequence length="46" mass="4897">MKFVLAAIASAFMFASMPSMAGSHGGGKMEDCSKKENADKPECKKK</sequence>
<gene>
    <name evidence="3" type="ORF">ACFQU0_00795</name>
</gene>
<protein>
    <recommendedName>
        <fullName evidence="5">Pentapeptide MXKDX repeat protein</fullName>
    </recommendedName>
</protein>
<keyword evidence="2" id="KW-0732">Signal</keyword>
<name>A0ABW2S637_9BURK</name>
<feature type="signal peptide" evidence="2">
    <location>
        <begin position="1"/>
        <end position="21"/>
    </location>
</feature>
<feature type="chain" id="PRO_5046046816" description="Pentapeptide MXKDX repeat protein" evidence="2">
    <location>
        <begin position="22"/>
        <end position="46"/>
    </location>
</feature>